<comment type="similarity">
    <text evidence="5">In the C-terminal section; belongs to the APS kinase family.</text>
</comment>
<dbReference type="GO" id="GO:0005524">
    <property type="term" value="F:ATP binding"/>
    <property type="evidence" value="ECO:0007669"/>
    <property type="project" value="UniProtKB-UniRule"/>
</dbReference>
<dbReference type="GO" id="GO:0070814">
    <property type="term" value="P:hydrogen sulfide biosynthetic process"/>
    <property type="evidence" value="ECO:0007669"/>
    <property type="project" value="UniProtKB-UniRule"/>
</dbReference>
<dbReference type="HAMAP" id="MF_00062">
    <property type="entry name" value="Sulf_adenylyltr_sub1"/>
    <property type="match status" value="1"/>
</dbReference>
<keyword evidence="8 16" id="KW-0808">Transferase</keyword>
<dbReference type="KEGG" id="aaeo:BJI67_07015"/>
<dbReference type="InterPro" id="IPR054696">
    <property type="entry name" value="GTP-eEF1A_C"/>
</dbReference>
<dbReference type="RefSeq" id="WP_070072427.1">
    <property type="nucleotide sequence ID" value="NZ_CP017448.1"/>
</dbReference>
<evidence type="ECO:0000256" key="4">
    <source>
        <dbReference type="ARBA" id="ARBA00004806"/>
    </source>
</evidence>
<dbReference type="CDD" id="cd02027">
    <property type="entry name" value="APSK"/>
    <property type="match status" value="1"/>
</dbReference>
<dbReference type="GO" id="GO:0005525">
    <property type="term" value="F:GTP binding"/>
    <property type="evidence" value="ECO:0007669"/>
    <property type="project" value="UniProtKB-UniRule"/>
</dbReference>
<dbReference type="InterPro" id="IPR044139">
    <property type="entry name" value="CysN_NoDQ_III"/>
</dbReference>
<feature type="active site" description="Phosphoserine intermediate" evidence="17">
    <location>
        <position position="553"/>
    </location>
</feature>
<evidence type="ECO:0000256" key="11">
    <source>
        <dbReference type="ARBA" id="ARBA00022777"/>
    </source>
</evidence>
<evidence type="ECO:0000256" key="6">
    <source>
        <dbReference type="ARBA" id="ARBA00007237"/>
    </source>
</evidence>
<dbReference type="SUPFAM" id="SSF50447">
    <property type="entry name" value="Translation proteins"/>
    <property type="match status" value="1"/>
</dbReference>
<evidence type="ECO:0000256" key="12">
    <source>
        <dbReference type="ARBA" id="ARBA00022840"/>
    </source>
</evidence>
<comment type="similarity">
    <text evidence="6">In the N-terminal section; belongs to the TRAFAC class translation factor GTPase superfamily. Classic translation factor GTPase family. CysN/NodQ subfamily.</text>
</comment>
<comment type="function">
    <text evidence="3 17">Catalyzes the synthesis of activated sulfate.</text>
</comment>
<dbReference type="NCBIfam" id="NF004035">
    <property type="entry name" value="PRK05506.1"/>
    <property type="match status" value="1"/>
</dbReference>
<dbReference type="SUPFAM" id="SSF52540">
    <property type="entry name" value="P-loop containing nucleoside triphosphate hydrolases"/>
    <property type="match status" value="2"/>
</dbReference>
<evidence type="ECO:0000256" key="14">
    <source>
        <dbReference type="ARBA" id="ARBA00023268"/>
    </source>
</evidence>
<evidence type="ECO:0000313" key="20">
    <source>
        <dbReference type="Proteomes" id="UP000095342"/>
    </source>
</evidence>
<dbReference type="GO" id="GO:0004781">
    <property type="term" value="F:sulfate adenylyltransferase (ATP) activity"/>
    <property type="evidence" value="ECO:0007669"/>
    <property type="project" value="UniProtKB-UniRule"/>
</dbReference>
<comment type="pathway">
    <text evidence="16">Sulfur metabolism; hydrogen sulfide biosynthesis; sulfite from sulfate: step 1/3.</text>
</comment>
<keyword evidence="11 17" id="KW-0418">Kinase</keyword>
<dbReference type="FunFam" id="3.40.50.300:FF:000119">
    <property type="entry name" value="Sulfate adenylyltransferase subunit 1"/>
    <property type="match status" value="1"/>
</dbReference>
<comment type="function">
    <text evidence="2">APS kinase catalyzes the synthesis of activated sulfate.</text>
</comment>
<protein>
    <recommendedName>
        <fullName evidence="16 17">Multifunctional fusion protein</fullName>
    </recommendedName>
    <domain>
        <recommendedName>
            <fullName evidence="16">Sulfate adenylyltransferase subunit 1</fullName>
            <ecNumber evidence="16">2.7.7.4</ecNumber>
        </recommendedName>
        <alternativeName>
            <fullName evidence="16">ATP-sulfurylase large subunit</fullName>
        </alternativeName>
        <alternativeName>
            <fullName evidence="16">Sulfate adenylate transferase</fullName>
            <shortName evidence="16">SAT</shortName>
        </alternativeName>
    </domain>
    <domain>
        <recommendedName>
            <fullName evidence="17">Adenylyl-sulfate kinase</fullName>
            <ecNumber evidence="17">2.7.1.25</ecNumber>
        </recommendedName>
        <alternativeName>
            <fullName evidence="17">APS kinase</fullName>
        </alternativeName>
        <alternativeName>
            <fullName evidence="17">ATP adenosine-5'-phosphosulfate 3'-phosphotransferase</fullName>
        </alternativeName>
        <alternativeName>
            <fullName evidence="17">Adenosine-5'-phosphosulfate kinase</fullName>
        </alternativeName>
    </domain>
</protein>
<feature type="binding site" evidence="17">
    <location>
        <begin position="479"/>
        <end position="486"/>
    </location>
    <ligand>
        <name>ATP</name>
        <dbReference type="ChEBI" id="CHEBI:30616"/>
    </ligand>
</feature>
<sequence length="641" mass="71097">MARSRRKEAASQSASQLTEQRETLEDFLNRENSQDLLRFITCGSVDDGKSTLIGRLLWESQLLFEDQLAALRVESNRFGTQDQGIDFALLVDGLAAEREQGITIDVAYRFFATKRRKFIVADTPGHEQYTRNMITGASTADVALLLVDARHGVQVQTRRHAYLASLMGIRQVVLVVNKLDLLDFDQQVFLKISDEFRKFSTKLAFDTVTPIPISALQGDNIVARSPRTPWYVGPTLMGYLETVDHLANAQSDRFVFPVQWVNRPDLNFRGFSGTVVEGRVSIGDEIRLPRNGQMATIKDIVTFDGALAEAGTGDAITLVLDREIDISRGDVISESHHPIETTDQFEATLVWLAEEPGLIGRNYEIKLATQTAAASITAIKYKLDVNTLAHEASTQLSLNDICSCNLSLGKPLAYDAYLASKTLGGFILIDRFSNATVAAGMIKHSLRRSQNIHRQDLAVTIAERERLNGHKAQVIWFTGLSGSGKSTLANALEVALHAQGLRTYILDGDNIRHGLNKDLGFTDADRVENIRRVAEVAKLMVDAGLIVMTAFISPFRQEREMARELIGEDRFIEVFVDTPLEICEQRDPKGLYKKARLGQIPNMTGINSVYETPVSPNIVIGHQDNKPLSEAVGDLVRALES</sequence>
<keyword evidence="7" id="KW-0536">Nodulation</keyword>
<evidence type="ECO:0000256" key="8">
    <source>
        <dbReference type="ARBA" id="ARBA00022679"/>
    </source>
</evidence>
<comment type="pathway">
    <text evidence="4 17">Sulfur metabolism; hydrogen sulfide biosynthesis; sulfite from sulfate: step 2/3.</text>
</comment>
<dbReference type="Pfam" id="PF01583">
    <property type="entry name" value="APS_kinase"/>
    <property type="match status" value="1"/>
</dbReference>
<accession>A0A1D8K799</accession>
<dbReference type="Pfam" id="PF22594">
    <property type="entry name" value="GTP-eEF1A_C"/>
    <property type="match status" value="1"/>
</dbReference>
<keyword evidence="12 16" id="KW-0067">ATP-binding</keyword>
<evidence type="ECO:0000256" key="3">
    <source>
        <dbReference type="ARBA" id="ARBA00002632"/>
    </source>
</evidence>
<keyword evidence="13 16" id="KW-0342">GTP-binding</keyword>
<dbReference type="SUPFAM" id="SSF50465">
    <property type="entry name" value="EF-Tu/eEF-1alpha/eIF2-gamma C-terminal domain"/>
    <property type="match status" value="1"/>
</dbReference>
<evidence type="ECO:0000256" key="15">
    <source>
        <dbReference type="ARBA" id="ARBA00049370"/>
    </source>
</evidence>
<comment type="caution">
    <text evidence="16">Lacks conserved residue(s) required for the propagation of feature annotation.</text>
</comment>
<dbReference type="GO" id="GO:0004020">
    <property type="term" value="F:adenylylsulfate kinase activity"/>
    <property type="evidence" value="ECO:0007669"/>
    <property type="project" value="UniProtKB-UniRule"/>
</dbReference>
<dbReference type="CDD" id="cd04166">
    <property type="entry name" value="CysN_ATPS"/>
    <property type="match status" value="1"/>
</dbReference>
<dbReference type="InterPro" id="IPR000795">
    <property type="entry name" value="T_Tr_GTP-bd_dom"/>
</dbReference>
<dbReference type="PROSITE" id="PS00301">
    <property type="entry name" value="G_TR_1"/>
    <property type="match status" value="1"/>
</dbReference>
<comment type="catalytic activity">
    <reaction evidence="15 16">
        <text>sulfate + ATP + H(+) = adenosine 5'-phosphosulfate + diphosphate</text>
        <dbReference type="Rhea" id="RHEA:18133"/>
        <dbReference type="ChEBI" id="CHEBI:15378"/>
        <dbReference type="ChEBI" id="CHEBI:16189"/>
        <dbReference type="ChEBI" id="CHEBI:30616"/>
        <dbReference type="ChEBI" id="CHEBI:33019"/>
        <dbReference type="ChEBI" id="CHEBI:58243"/>
        <dbReference type="EC" id="2.7.7.4"/>
    </reaction>
</comment>
<dbReference type="InterPro" id="IPR027417">
    <property type="entry name" value="P-loop_NTPase"/>
</dbReference>
<dbReference type="PRINTS" id="PR00315">
    <property type="entry name" value="ELONGATNFCT"/>
</dbReference>
<gene>
    <name evidence="16" type="primary">cysN</name>
    <name evidence="17" type="synonym">cysC</name>
    <name evidence="19" type="ORF">BJI67_07015</name>
</gene>
<dbReference type="InterPro" id="IPR041757">
    <property type="entry name" value="CysN_GTP-bd"/>
</dbReference>
<dbReference type="NCBIfam" id="NF003478">
    <property type="entry name" value="PRK05124.1"/>
    <property type="match status" value="1"/>
</dbReference>
<evidence type="ECO:0000256" key="1">
    <source>
        <dbReference type="ARBA" id="ARBA00001823"/>
    </source>
</evidence>
<evidence type="ECO:0000256" key="13">
    <source>
        <dbReference type="ARBA" id="ARBA00023134"/>
    </source>
</evidence>
<comment type="function">
    <text evidence="16">With CysD forms the ATP sulfurylase (ATPS) that catalyzes the adenylation of sulfate producing adenosine 5'-phosphosulfate (APS) and diphosphate, the first enzymatic step in sulfur assimilation pathway. APS synthesis involves the formation of a high-energy phosphoric-sulfuric acid anhydride bond driven by GTP hydrolysis by CysN coupled to ATP hydrolysis by CysD.</text>
</comment>
<dbReference type="PROSITE" id="PS51722">
    <property type="entry name" value="G_TR_2"/>
    <property type="match status" value="1"/>
</dbReference>
<comment type="similarity">
    <text evidence="16">Belongs to the TRAFAC class translation factor GTPase superfamily. Classic translation factor GTPase family. CysN/NodQ subfamily.</text>
</comment>
<dbReference type="EC" id="2.7.1.25" evidence="17"/>
<comment type="similarity">
    <text evidence="17">Belongs to the APS kinase family.</text>
</comment>
<dbReference type="Proteomes" id="UP000095342">
    <property type="component" value="Chromosome"/>
</dbReference>
<evidence type="ECO:0000256" key="17">
    <source>
        <dbReference type="HAMAP-Rule" id="MF_00065"/>
    </source>
</evidence>
<comment type="subunit">
    <text evidence="16">Heterodimer composed of CysD, the smaller subunit, and CysN.</text>
</comment>
<dbReference type="GO" id="GO:0000103">
    <property type="term" value="P:sulfate assimilation"/>
    <property type="evidence" value="ECO:0007669"/>
    <property type="project" value="UniProtKB-UniRule"/>
</dbReference>
<evidence type="ECO:0000256" key="5">
    <source>
        <dbReference type="ARBA" id="ARBA00005438"/>
    </source>
</evidence>
<dbReference type="InterPro" id="IPR002891">
    <property type="entry name" value="APS"/>
</dbReference>
<dbReference type="PANTHER" id="PTHR23115">
    <property type="entry name" value="TRANSLATION FACTOR"/>
    <property type="match status" value="1"/>
</dbReference>
<feature type="domain" description="Tr-type G" evidence="18">
    <location>
        <begin position="34"/>
        <end position="250"/>
    </location>
</feature>
<feature type="binding site" evidence="16">
    <location>
        <begin position="43"/>
        <end position="50"/>
    </location>
    <ligand>
        <name>GTP</name>
        <dbReference type="ChEBI" id="CHEBI:37565"/>
    </ligand>
</feature>
<dbReference type="Pfam" id="PF00009">
    <property type="entry name" value="GTP_EFTU"/>
    <property type="match status" value="1"/>
</dbReference>
<dbReference type="CDD" id="cd03695">
    <property type="entry name" value="CysN_NodQ_II"/>
    <property type="match status" value="1"/>
</dbReference>
<name>A0A1D8K799_9GAMM</name>
<evidence type="ECO:0000256" key="10">
    <source>
        <dbReference type="ARBA" id="ARBA00022741"/>
    </source>
</evidence>
<organism evidence="19 20">
    <name type="scientific">Acidihalobacter aeolianus</name>
    <dbReference type="NCBI Taxonomy" id="2792603"/>
    <lineage>
        <taxon>Bacteria</taxon>
        <taxon>Pseudomonadati</taxon>
        <taxon>Pseudomonadota</taxon>
        <taxon>Gammaproteobacteria</taxon>
        <taxon>Chromatiales</taxon>
        <taxon>Ectothiorhodospiraceae</taxon>
        <taxon>Acidihalobacter</taxon>
    </lineage>
</organism>
<dbReference type="InterPro" id="IPR044138">
    <property type="entry name" value="CysN_II"/>
</dbReference>
<dbReference type="GO" id="GO:0003924">
    <property type="term" value="F:GTPase activity"/>
    <property type="evidence" value="ECO:0007669"/>
    <property type="project" value="InterPro"/>
</dbReference>
<dbReference type="InterPro" id="IPR009000">
    <property type="entry name" value="Transl_B-barrel_sf"/>
</dbReference>
<dbReference type="InterPro" id="IPR009001">
    <property type="entry name" value="Transl_elong_EF1A/Init_IF2_C"/>
</dbReference>
<evidence type="ECO:0000256" key="2">
    <source>
        <dbReference type="ARBA" id="ARBA00002357"/>
    </source>
</evidence>
<dbReference type="NCBIfam" id="TIGR02034">
    <property type="entry name" value="CysN"/>
    <property type="match status" value="1"/>
</dbReference>
<evidence type="ECO:0000256" key="7">
    <source>
        <dbReference type="ARBA" id="ARBA00022458"/>
    </source>
</evidence>
<keyword evidence="14" id="KW-0511">Multifunctional enzyme</keyword>
<dbReference type="HAMAP" id="MF_00065">
    <property type="entry name" value="Adenylyl_sulf_kinase"/>
    <property type="match status" value="1"/>
</dbReference>
<dbReference type="CDD" id="cd04095">
    <property type="entry name" value="CysN_NoDQ_III"/>
    <property type="match status" value="1"/>
</dbReference>
<keyword evidence="20" id="KW-1185">Reference proteome</keyword>
<dbReference type="NCBIfam" id="NF003013">
    <property type="entry name" value="PRK03846.1"/>
    <property type="match status" value="1"/>
</dbReference>
<proteinExistence type="inferred from homology"/>
<dbReference type="NCBIfam" id="TIGR00455">
    <property type="entry name" value="apsK"/>
    <property type="match status" value="1"/>
</dbReference>
<dbReference type="InterPro" id="IPR031157">
    <property type="entry name" value="G_TR_CS"/>
</dbReference>
<keyword evidence="17" id="KW-0597">Phosphoprotein</keyword>
<reference evidence="19 20" key="1">
    <citation type="submission" date="2016-09" db="EMBL/GenBank/DDBJ databases">
        <title>Acidihalobacter prosperus V6 (DSM14174).</title>
        <authorList>
            <person name="Khaleque H.N."/>
            <person name="Ramsay J.P."/>
            <person name="Murphy R.J.T."/>
            <person name="Kaksonen A.H."/>
            <person name="Boxall N.J."/>
            <person name="Watkin E.L.J."/>
        </authorList>
    </citation>
    <scope>NUCLEOTIDE SEQUENCE [LARGE SCALE GENOMIC DNA]</scope>
    <source>
        <strain evidence="19 20">V6</strain>
    </source>
</reference>
<dbReference type="Gene3D" id="2.40.30.10">
    <property type="entry name" value="Translation factors"/>
    <property type="match status" value="2"/>
</dbReference>
<dbReference type="InterPro" id="IPR059117">
    <property type="entry name" value="APS_kinase_dom"/>
</dbReference>
<dbReference type="FunFam" id="3.40.50.300:FF:000212">
    <property type="entry name" value="Adenylyl-sulfate kinase"/>
    <property type="match status" value="1"/>
</dbReference>
<evidence type="ECO:0000256" key="16">
    <source>
        <dbReference type="HAMAP-Rule" id="MF_00062"/>
    </source>
</evidence>
<evidence type="ECO:0000313" key="19">
    <source>
        <dbReference type="EMBL" id="AOV16844.1"/>
    </source>
</evidence>
<dbReference type="InterPro" id="IPR011779">
    <property type="entry name" value="SO4_adenylTrfase_lsu"/>
</dbReference>
<evidence type="ECO:0000259" key="18">
    <source>
        <dbReference type="PROSITE" id="PS51722"/>
    </source>
</evidence>
<dbReference type="Gene3D" id="3.40.50.300">
    <property type="entry name" value="P-loop containing nucleotide triphosphate hydrolases"/>
    <property type="match status" value="2"/>
</dbReference>
<keyword evidence="10 16" id="KW-0547">Nucleotide-binding</keyword>
<dbReference type="UniPathway" id="UPA00140">
    <property type="reaction ID" value="UER00204"/>
</dbReference>
<dbReference type="AlphaFoldDB" id="A0A1D8K799"/>
<dbReference type="InterPro" id="IPR050100">
    <property type="entry name" value="TRAFAC_GTPase_members"/>
</dbReference>
<comment type="catalytic activity">
    <reaction evidence="1 17">
        <text>adenosine 5'-phosphosulfate + ATP = 3'-phosphoadenylyl sulfate + ADP + H(+)</text>
        <dbReference type="Rhea" id="RHEA:24152"/>
        <dbReference type="ChEBI" id="CHEBI:15378"/>
        <dbReference type="ChEBI" id="CHEBI:30616"/>
        <dbReference type="ChEBI" id="CHEBI:58243"/>
        <dbReference type="ChEBI" id="CHEBI:58339"/>
        <dbReference type="ChEBI" id="CHEBI:456216"/>
        <dbReference type="EC" id="2.7.1.25"/>
    </reaction>
</comment>
<feature type="binding site" evidence="16">
    <location>
        <begin position="122"/>
        <end position="126"/>
    </location>
    <ligand>
        <name>GTP</name>
        <dbReference type="ChEBI" id="CHEBI:37565"/>
    </ligand>
</feature>
<dbReference type="EC" id="2.7.7.4" evidence="16"/>
<evidence type="ECO:0000256" key="9">
    <source>
        <dbReference type="ARBA" id="ARBA00022695"/>
    </source>
</evidence>
<keyword evidence="9 16" id="KW-0548">Nucleotidyltransferase</keyword>
<dbReference type="EMBL" id="CP017448">
    <property type="protein sequence ID" value="AOV16844.1"/>
    <property type="molecule type" value="Genomic_DNA"/>
</dbReference>